<proteinExistence type="predicted"/>
<accession>A0A7W9KHU4</accession>
<dbReference type="RefSeq" id="WP_184863777.1">
    <property type="nucleotide sequence ID" value="NZ_BAAAWY010000001.1"/>
</dbReference>
<keyword evidence="2" id="KW-1003">Cell membrane</keyword>
<evidence type="ECO:0000259" key="8">
    <source>
        <dbReference type="Pfam" id="PF13396"/>
    </source>
</evidence>
<dbReference type="Proteomes" id="UP000585638">
    <property type="component" value="Unassembled WGS sequence"/>
</dbReference>
<evidence type="ECO:0000313" key="10">
    <source>
        <dbReference type="Proteomes" id="UP000585638"/>
    </source>
</evidence>
<keyword evidence="3 7" id="KW-0812">Transmembrane</keyword>
<dbReference type="Pfam" id="PF13396">
    <property type="entry name" value="PLDc_N"/>
    <property type="match status" value="1"/>
</dbReference>
<organism evidence="9 10">
    <name type="scientific">Kutzneria kofuensis</name>
    <dbReference type="NCBI Taxonomy" id="103725"/>
    <lineage>
        <taxon>Bacteria</taxon>
        <taxon>Bacillati</taxon>
        <taxon>Actinomycetota</taxon>
        <taxon>Actinomycetes</taxon>
        <taxon>Pseudonocardiales</taxon>
        <taxon>Pseudonocardiaceae</taxon>
        <taxon>Kutzneria</taxon>
    </lineage>
</organism>
<evidence type="ECO:0000256" key="1">
    <source>
        <dbReference type="ARBA" id="ARBA00004651"/>
    </source>
</evidence>
<protein>
    <recommendedName>
        <fullName evidence="8">Cardiolipin synthase N-terminal domain-containing protein</fullName>
    </recommendedName>
</protein>
<feature type="transmembrane region" description="Helical" evidence="7">
    <location>
        <begin position="6"/>
        <end position="25"/>
    </location>
</feature>
<feature type="transmembrane region" description="Helical" evidence="7">
    <location>
        <begin position="37"/>
        <end position="57"/>
    </location>
</feature>
<evidence type="ECO:0000256" key="2">
    <source>
        <dbReference type="ARBA" id="ARBA00022475"/>
    </source>
</evidence>
<comment type="subcellular location">
    <subcellularLocation>
        <location evidence="1">Cell membrane</location>
        <topology evidence="1">Multi-pass membrane protein</topology>
    </subcellularLocation>
</comment>
<dbReference type="InterPro" id="IPR027379">
    <property type="entry name" value="CLS_N"/>
</dbReference>
<evidence type="ECO:0000256" key="6">
    <source>
        <dbReference type="SAM" id="MobiDB-lite"/>
    </source>
</evidence>
<feature type="domain" description="Cardiolipin synthase N-terminal" evidence="8">
    <location>
        <begin position="15"/>
        <end position="58"/>
    </location>
</feature>
<evidence type="ECO:0000256" key="7">
    <source>
        <dbReference type="SAM" id="Phobius"/>
    </source>
</evidence>
<gene>
    <name evidence="9" type="ORF">BJ998_004007</name>
</gene>
<sequence>MLYFDGAVGVAIFCLWIFCLVDVIVTDDSVCRHLPKMLWLLVVLLLPLVGSILWLAVGKPRFQTRGYPTRGTSQFPEYDRPGRHVAGNPDDDAEFLRRCRERAEEQRRRAKEQGL</sequence>
<keyword evidence="4 7" id="KW-1133">Transmembrane helix</keyword>
<name>A0A7W9KHU4_9PSEU</name>
<keyword evidence="5 7" id="KW-0472">Membrane</keyword>
<dbReference type="GO" id="GO:0005886">
    <property type="term" value="C:plasma membrane"/>
    <property type="evidence" value="ECO:0007669"/>
    <property type="project" value="UniProtKB-SubCell"/>
</dbReference>
<evidence type="ECO:0000313" key="9">
    <source>
        <dbReference type="EMBL" id="MBB5892811.1"/>
    </source>
</evidence>
<keyword evidence="10" id="KW-1185">Reference proteome</keyword>
<evidence type="ECO:0000256" key="5">
    <source>
        <dbReference type="ARBA" id="ARBA00023136"/>
    </source>
</evidence>
<dbReference type="EMBL" id="JACHIR010000001">
    <property type="protein sequence ID" value="MBB5892811.1"/>
    <property type="molecule type" value="Genomic_DNA"/>
</dbReference>
<dbReference type="AlphaFoldDB" id="A0A7W9KHU4"/>
<comment type="caution">
    <text evidence="9">The sequence shown here is derived from an EMBL/GenBank/DDBJ whole genome shotgun (WGS) entry which is preliminary data.</text>
</comment>
<feature type="region of interest" description="Disordered" evidence="6">
    <location>
        <begin position="68"/>
        <end position="91"/>
    </location>
</feature>
<reference evidence="9 10" key="1">
    <citation type="submission" date="2020-08" db="EMBL/GenBank/DDBJ databases">
        <title>Sequencing the genomes of 1000 actinobacteria strains.</title>
        <authorList>
            <person name="Klenk H.-P."/>
        </authorList>
    </citation>
    <scope>NUCLEOTIDE SEQUENCE [LARGE SCALE GENOMIC DNA]</scope>
    <source>
        <strain evidence="9 10">DSM 43851</strain>
    </source>
</reference>
<evidence type="ECO:0000256" key="3">
    <source>
        <dbReference type="ARBA" id="ARBA00022692"/>
    </source>
</evidence>
<evidence type="ECO:0000256" key="4">
    <source>
        <dbReference type="ARBA" id="ARBA00022989"/>
    </source>
</evidence>